<dbReference type="SUPFAM" id="SSF51294">
    <property type="entry name" value="Hedgehog/intein (Hint) domain"/>
    <property type="match status" value="1"/>
</dbReference>
<organism evidence="1 2">
    <name type="scientific">Providencia phage PSTNGR1</name>
    <dbReference type="NCBI Taxonomy" id="2783542"/>
    <lineage>
        <taxon>Viruses</taxon>
        <taxon>Duplodnaviria</taxon>
        <taxon>Heunggongvirae</taxon>
        <taxon>Uroviricota</taxon>
        <taxon>Caudoviricetes</taxon>
        <taxon>Autographivirales</taxon>
        <taxon>Autonotataviridae</taxon>
        <taxon>Jeruvirus</taxon>
        <taxon>Jeruvirus PSTNGR1</taxon>
    </lineage>
</organism>
<accession>A0A873WIS2</accession>
<dbReference type="InterPro" id="IPR036844">
    <property type="entry name" value="Hint_dom_sf"/>
</dbReference>
<dbReference type="Proteomes" id="UP000663393">
    <property type="component" value="Segment"/>
</dbReference>
<proteinExistence type="predicted"/>
<evidence type="ECO:0000313" key="1">
    <source>
        <dbReference type="EMBL" id="QPB11246.1"/>
    </source>
</evidence>
<dbReference type="Gene3D" id="2.170.16.10">
    <property type="entry name" value="Hedgehog/Intein (Hint) domain"/>
    <property type="match status" value="1"/>
</dbReference>
<reference evidence="1" key="1">
    <citation type="submission" date="2020-10" db="EMBL/GenBank/DDBJ databases">
        <authorList>
            <person name="Yerushalmy O."/>
            <person name="Gronovich N."/>
            <person name="Alkalay-Oren S."/>
            <person name="Coppenhagen-Glazer S."/>
            <person name="Hazan R."/>
        </authorList>
    </citation>
    <scope>NUCLEOTIDE SEQUENCE</scope>
</reference>
<name>A0A873WIS2_9CAUD</name>
<keyword evidence="2" id="KW-1185">Reference proteome</keyword>
<protein>
    <submittedName>
        <fullName evidence="1">Uncharacterized protein</fullName>
    </submittedName>
</protein>
<evidence type="ECO:0000313" key="2">
    <source>
        <dbReference type="Proteomes" id="UP000663393"/>
    </source>
</evidence>
<sequence>MALPSSGPITMAQIAAEIGISASGLSLDDSRVRQLAGRPSGGISFSDLLGKAWAYLNSIYCDSVAISNGEAGRFRLLSVDSNTSWTATCFLRAQRYVRLRGSGTNQWDMSPTRYDDGNCYGDVTIRVTGAGKTIDWNFPRYYVASWSVSCFTEDCLVLMADGSLKRIDAVVEGDFVRTAVGVSRVSGVDKPILGQRTLYGFKGGMKTSGEHSIWSRDAQGNQWWVTHDMEQWLREAESGQGPNFDQRPYDLTGGKVLWDYATVDGWSTEAAIPLPAAPDTQLYHLLLDTGGSYFVNGYLVSSMADSGGVDWHNFTME</sequence>
<dbReference type="EMBL" id="MW145136">
    <property type="protein sequence ID" value="QPB11246.1"/>
    <property type="molecule type" value="Genomic_DNA"/>
</dbReference>